<organism evidence="2 3">
    <name type="scientific">Cytospora paraplurivora</name>
    <dbReference type="NCBI Taxonomy" id="2898453"/>
    <lineage>
        <taxon>Eukaryota</taxon>
        <taxon>Fungi</taxon>
        <taxon>Dikarya</taxon>
        <taxon>Ascomycota</taxon>
        <taxon>Pezizomycotina</taxon>
        <taxon>Sordariomycetes</taxon>
        <taxon>Sordariomycetidae</taxon>
        <taxon>Diaporthales</taxon>
        <taxon>Cytosporaceae</taxon>
        <taxon>Cytospora</taxon>
    </lineage>
</organism>
<sequence>MTRPTRRSYYGEDKTENSPDPVRPIHHSRFISRKCTQRHCDHLDGLKHVRSAPDERKIERDHLDRLLRERLSRPGTHGYWEVDGQSPEEAWAILIKFKTFEVLVQSPPGQTITLGNLDLAIILETCLEDTSDGPFVNCLSSTATCWPRGFARFRWMLRGTTAVQPAASSQSRRPSPPLPPPPPPPPQGNGLLQAPAAAAAAEPRRHRSLKQRIRESKPMLQLHTQPQMPAQQQQQPPHPQPPQTSYSDRRRSLRDRASLFLSRRPHSTSSYQDINIESLNFADLDSFPTHTSDDVIMDETLTEDLEPVEPVGSEPLMGEVFVGPSLLDMVRADIMF</sequence>
<keyword evidence="3" id="KW-1185">Reference proteome</keyword>
<feature type="region of interest" description="Disordered" evidence="1">
    <location>
        <begin position="222"/>
        <end position="250"/>
    </location>
</feature>
<evidence type="ECO:0000313" key="2">
    <source>
        <dbReference type="EMBL" id="KAK7729402.1"/>
    </source>
</evidence>
<protein>
    <submittedName>
        <fullName evidence="2">Uncharacterized protein</fullName>
    </submittedName>
</protein>
<accession>A0AAN9TX47</accession>
<proteinExistence type="predicted"/>
<name>A0AAN9TX47_9PEZI</name>
<comment type="caution">
    <text evidence="2">The sequence shown here is derived from an EMBL/GenBank/DDBJ whole genome shotgun (WGS) entry which is preliminary data.</text>
</comment>
<gene>
    <name evidence="2" type="ORF">SLS53_009252</name>
</gene>
<feature type="compositionally biased region" description="Low complexity" evidence="1">
    <location>
        <begin position="188"/>
        <end position="201"/>
    </location>
</feature>
<feature type="compositionally biased region" description="Low complexity" evidence="1">
    <location>
        <begin position="164"/>
        <end position="173"/>
    </location>
</feature>
<evidence type="ECO:0000256" key="1">
    <source>
        <dbReference type="SAM" id="MobiDB-lite"/>
    </source>
</evidence>
<feature type="region of interest" description="Disordered" evidence="1">
    <location>
        <begin position="1"/>
        <end position="25"/>
    </location>
</feature>
<dbReference type="EMBL" id="JAJSPL020000070">
    <property type="protein sequence ID" value="KAK7729402.1"/>
    <property type="molecule type" value="Genomic_DNA"/>
</dbReference>
<dbReference type="Proteomes" id="UP001320245">
    <property type="component" value="Unassembled WGS sequence"/>
</dbReference>
<feature type="compositionally biased region" description="Low complexity" evidence="1">
    <location>
        <begin position="225"/>
        <end position="235"/>
    </location>
</feature>
<feature type="region of interest" description="Disordered" evidence="1">
    <location>
        <begin position="161"/>
        <end position="210"/>
    </location>
</feature>
<evidence type="ECO:0000313" key="3">
    <source>
        <dbReference type="Proteomes" id="UP001320245"/>
    </source>
</evidence>
<dbReference type="AlphaFoldDB" id="A0AAN9TX47"/>
<reference evidence="2 3" key="1">
    <citation type="journal article" date="2023" name="PLoS ONE">
        <title>Cytospora paraplurivora sp. nov. isolated from orchards with fruit tree decline syndrome in Ontario, Canada.</title>
        <authorList>
            <person name="Ilyukhin E."/>
            <person name="Nguyen H.D.T."/>
            <person name="Castle A.J."/>
            <person name="Ellouze W."/>
        </authorList>
    </citation>
    <scope>NUCLEOTIDE SEQUENCE [LARGE SCALE GENOMIC DNA]</scope>
    <source>
        <strain evidence="2 3">FDS-564</strain>
    </source>
</reference>
<feature type="compositionally biased region" description="Pro residues" evidence="1">
    <location>
        <begin position="174"/>
        <end position="187"/>
    </location>
</feature>